<evidence type="ECO:0000256" key="1">
    <source>
        <dbReference type="ARBA" id="ARBA00004613"/>
    </source>
</evidence>
<dbReference type="Pfam" id="PF00048">
    <property type="entry name" value="IL8"/>
    <property type="match status" value="1"/>
</dbReference>
<keyword evidence="2" id="KW-0202">Cytokine</keyword>
<keyword evidence="3" id="KW-0964">Secreted</keyword>
<dbReference type="InterPro" id="IPR036048">
    <property type="entry name" value="Interleukin_8-like_sf"/>
</dbReference>
<dbReference type="Proteomes" id="UP001311232">
    <property type="component" value="Unassembled WGS sequence"/>
</dbReference>
<gene>
    <name evidence="7" type="ORF">CRENBAI_025330</name>
</gene>
<sequence>MKTLCLSLGMLLLIACCCNAMTQRLKNNTGPVECCYKFSSVVIPKKNVSEIKMTHSSCMLKGFILKTVKGRSFCFRESVPWVLEAYNQMHNHEGSSQQQ</sequence>
<evidence type="ECO:0000259" key="6">
    <source>
        <dbReference type="SMART" id="SM00199"/>
    </source>
</evidence>
<dbReference type="EMBL" id="JAHHUM010000658">
    <property type="protein sequence ID" value="KAK5617881.1"/>
    <property type="molecule type" value="Genomic_DNA"/>
</dbReference>
<dbReference type="SMART" id="SM00199">
    <property type="entry name" value="SCY"/>
    <property type="match status" value="1"/>
</dbReference>
<dbReference type="PANTHER" id="PTHR12015">
    <property type="entry name" value="SMALL INDUCIBLE CYTOKINE A"/>
    <property type="match status" value="1"/>
</dbReference>
<keyword evidence="8" id="KW-1185">Reference proteome</keyword>
<dbReference type="InterPro" id="IPR039809">
    <property type="entry name" value="Chemokine_b/g/d"/>
</dbReference>
<dbReference type="PROSITE" id="PS51257">
    <property type="entry name" value="PROKAR_LIPOPROTEIN"/>
    <property type="match status" value="1"/>
</dbReference>
<reference evidence="7 8" key="1">
    <citation type="submission" date="2021-06" db="EMBL/GenBank/DDBJ databases">
        <authorList>
            <person name="Palmer J.M."/>
        </authorList>
    </citation>
    <scope>NUCLEOTIDE SEQUENCE [LARGE SCALE GENOMIC DNA]</scope>
    <source>
        <strain evidence="7 8">MEX-2019</strain>
        <tissue evidence="7">Muscle</tissue>
    </source>
</reference>
<dbReference type="SUPFAM" id="SSF54117">
    <property type="entry name" value="Interleukin 8-like chemokines"/>
    <property type="match status" value="1"/>
</dbReference>
<evidence type="ECO:0000256" key="4">
    <source>
        <dbReference type="ARBA" id="ARBA00022729"/>
    </source>
</evidence>
<proteinExistence type="predicted"/>
<name>A0AAV9S9A0_9TELE</name>
<evidence type="ECO:0000313" key="7">
    <source>
        <dbReference type="EMBL" id="KAK5617881.1"/>
    </source>
</evidence>
<feature type="chain" id="PRO_5043497042" description="Chemokine interleukin-8-like domain-containing protein" evidence="5">
    <location>
        <begin position="21"/>
        <end position="99"/>
    </location>
</feature>
<dbReference type="GO" id="GO:0006955">
    <property type="term" value="P:immune response"/>
    <property type="evidence" value="ECO:0007669"/>
    <property type="project" value="InterPro"/>
</dbReference>
<comment type="caution">
    <text evidence="7">The sequence shown here is derived from an EMBL/GenBank/DDBJ whole genome shotgun (WGS) entry which is preliminary data.</text>
</comment>
<dbReference type="GO" id="GO:0005615">
    <property type="term" value="C:extracellular space"/>
    <property type="evidence" value="ECO:0007669"/>
    <property type="project" value="UniProtKB-KW"/>
</dbReference>
<evidence type="ECO:0000256" key="2">
    <source>
        <dbReference type="ARBA" id="ARBA00022514"/>
    </source>
</evidence>
<dbReference type="GO" id="GO:0008009">
    <property type="term" value="F:chemokine activity"/>
    <property type="evidence" value="ECO:0007669"/>
    <property type="project" value="InterPro"/>
</dbReference>
<feature type="domain" description="Chemokine interleukin-8-like" evidence="6">
    <location>
        <begin position="31"/>
        <end position="89"/>
    </location>
</feature>
<evidence type="ECO:0000256" key="5">
    <source>
        <dbReference type="SAM" id="SignalP"/>
    </source>
</evidence>
<dbReference type="Gene3D" id="2.40.50.40">
    <property type="match status" value="1"/>
</dbReference>
<keyword evidence="4 5" id="KW-0732">Signal</keyword>
<dbReference type="PANTHER" id="PTHR12015:SF183">
    <property type="entry name" value="C-C MOTIF CHEMOKINE 3"/>
    <property type="match status" value="1"/>
</dbReference>
<evidence type="ECO:0000256" key="3">
    <source>
        <dbReference type="ARBA" id="ARBA00022525"/>
    </source>
</evidence>
<feature type="signal peptide" evidence="5">
    <location>
        <begin position="1"/>
        <end position="20"/>
    </location>
</feature>
<dbReference type="AlphaFoldDB" id="A0AAV9S9A0"/>
<protein>
    <recommendedName>
        <fullName evidence="6">Chemokine interleukin-8-like domain-containing protein</fullName>
    </recommendedName>
</protein>
<dbReference type="InterPro" id="IPR001811">
    <property type="entry name" value="Chemokine_IL8-like_dom"/>
</dbReference>
<accession>A0AAV9S9A0</accession>
<organism evidence="7 8">
    <name type="scientific">Crenichthys baileyi</name>
    <name type="common">White River springfish</name>
    <dbReference type="NCBI Taxonomy" id="28760"/>
    <lineage>
        <taxon>Eukaryota</taxon>
        <taxon>Metazoa</taxon>
        <taxon>Chordata</taxon>
        <taxon>Craniata</taxon>
        <taxon>Vertebrata</taxon>
        <taxon>Euteleostomi</taxon>
        <taxon>Actinopterygii</taxon>
        <taxon>Neopterygii</taxon>
        <taxon>Teleostei</taxon>
        <taxon>Neoteleostei</taxon>
        <taxon>Acanthomorphata</taxon>
        <taxon>Ovalentaria</taxon>
        <taxon>Atherinomorphae</taxon>
        <taxon>Cyprinodontiformes</taxon>
        <taxon>Goodeidae</taxon>
        <taxon>Crenichthys</taxon>
    </lineage>
</organism>
<evidence type="ECO:0000313" key="8">
    <source>
        <dbReference type="Proteomes" id="UP001311232"/>
    </source>
</evidence>
<comment type="subcellular location">
    <subcellularLocation>
        <location evidence="1">Secreted</location>
    </subcellularLocation>
</comment>